<dbReference type="AlphaFoldDB" id="A0A834YS81"/>
<gene>
    <name evidence="1" type="ORF">HHK36_021967</name>
</gene>
<comment type="caution">
    <text evidence="1">The sequence shown here is derived from an EMBL/GenBank/DDBJ whole genome shotgun (WGS) entry which is preliminary data.</text>
</comment>
<name>A0A834YS81_TETSI</name>
<protein>
    <submittedName>
        <fullName evidence="1">Uncharacterized protein</fullName>
    </submittedName>
</protein>
<dbReference type="OrthoDB" id="2017576at2759"/>
<evidence type="ECO:0000313" key="1">
    <source>
        <dbReference type="EMBL" id="KAF8391733.1"/>
    </source>
</evidence>
<organism evidence="1 2">
    <name type="scientific">Tetracentron sinense</name>
    <name type="common">Spur-leaf</name>
    <dbReference type="NCBI Taxonomy" id="13715"/>
    <lineage>
        <taxon>Eukaryota</taxon>
        <taxon>Viridiplantae</taxon>
        <taxon>Streptophyta</taxon>
        <taxon>Embryophyta</taxon>
        <taxon>Tracheophyta</taxon>
        <taxon>Spermatophyta</taxon>
        <taxon>Magnoliopsida</taxon>
        <taxon>Trochodendrales</taxon>
        <taxon>Trochodendraceae</taxon>
        <taxon>Tetracentron</taxon>
    </lineage>
</organism>
<sequence length="182" mass="20936">MVLIGKRKELESSQNDEEDFEFQGVELIELIESDEDNFVKEVEFSCAKIDKPMVVTYALTPHYYNSKYIASPALGGRKRSRNVDDVAVVEGVMKALETIAHDEDLLTILRGQFAKFSSQSALFSMQAAKVDAFLMSALEWWSMFNESYHEGPFKKWDIDRDEGLFDDSSAELEELRWTSFYD</sequence>
<keyword evidence="2" id="KW-1185">Reference proteome</keyword>
<proteinExistence type="predicted"/>
<dbReference type="Proteomes" id="UP000655225">
    <property type="component" value="Unassembled WGS sequence"/>
</dbReference>
<dbReference type="EMBL" id="JABCRI010000016">
    <property type="protein sequence ID" value="KAF8391733.1"/>
    <property type="molecule type" value="Genomic_DNA"/>
</dbReference>
<reference evidence="1 2" key="1">
    <citation type="submission" date="2020-04" db="EMBL/GenBank/DDBJ databases">
        <title>Plant Genome Project.</title>
        <authorList>
            <person name="Zhang R.-G."/>
        </authorList>
    </citation>
    <scope>NUCLEOTIDE SEQUENCE [LARGE SCALE GENOMIC DNA]</scope>
    <source>
        <strain evidence="1">YNK0</strain>
        <tissue evidence="1">Leaf</tissue>
    </source>
</reference>
<evidence type="ECO:0000313" key="2">
    <source>
        <dbReference type="Proteomes" id="UP000655225"/>
    </source>
</evidence>
<accession>A0A834YS81</accession>